<keyword evidence="1" id="KW-0808">Transferase</keyword>
<gene>
    <name evidence="6" type="ORF">HNQ62_000149</name>
</gene>
<organism evidence="6 7">
    <name type="scientific">Sulfurisphaera ohwakuensis</name>
    <dbReference type="NCBI Taxonomy" id="69656"/>
    <lineage>
        <taxon>Archaea</taxon>
        <taxon>Thermoproteota</taxon>
        <taxon>Thermoprotei</taxon>
        <taxon>Sulfolobales</taxon>
        <taxon>Sulfolobaceae</taxon>
        <taxon>Sulfurisphaera</taxon>
    </lineage>
</organism>
<evidence type="ECO:0000313" key="6">
    <source>
        <dbReference type="EMBL" id="MBB5252431.1"/>
    </source>
</evidence>
<evidence type="ECO:0000256" key="4">
    <source>
        <dbReference type="ARBA" id="ARBA00022840"/>
    </source>
</evidence>
<dbReference type="InterPro" id="IPR003115">
    <property type="entry name" value="ParB_N"/>
</dbReference>
<reference evidence="6 7" key="1">
    <citation type="submission" date="2020-08" db="EMBL/GenBank/DDBJ databases">
        <title>Genomic Encyclopedia of Type Strains, Phase IV (KMG-IV): sequencing the most valuable type-strain genomes for metagenomic binning, comparative biology and taxonomic classification.</title>
        <authorList>
            <person name="Goeker M."/>
        </authorList>
    </citation>
    <scope>NUCLEOTIDE SEQUENCE [LARGE SCALE GENOMIC DNA]</scope>
    <source>
        <strain evidence="6 7">DSM 12421</strain>
    </source>
</reference>
<dbReference type="AlphaFoldDB" id="A0A7J9RNP4"/>
<dbReference type="Proteomes" id="UP000582213">
    <property type="component" value="Unassembled WGS sequence"/>
</dbReference>
<keyword evidence="3" id="KW-0418">Kinase</keyword>
<keyword evidence="2" id="KW-0547">Nucleotide-binding</keyword>
<dbReference type="InterPro" id="IPR023098">
    <property type="entry name" value="SerK/SbnI_C"/>
</dbReference>
<dbReference type="GO" id="GO:0005524">
    <property type="term" value="F:ATP binding"/>
    <property type="evidence" value="ECO:0007669"/>
    <property type="project" value="UniProtKB-KW"/>
</dbReference>
<evidence type="ECO:0000256" key="1">
    <source>
        <dbReference type="ARBA" id="ARBA00022679"/>
    </source>
</evidence>
<sequence>MNISLEWVSTKDLLPHEDIIPSIVEENVLNIKKKQKIVPIIVDTNTNLILDGHHRYYAFIKLGIRKIPVYYVDYRSSNIIVNTWYRLIYPPLLLSLNVNGEYCVTDKGTKILCDNSLYKLYWRQNMLEQILIKNGYKIIKNFKEGLYIPPLEKEYVISIALKGLRFPPKSTRHEYKFYIAKEEIGINEY</sequence>
<dbReference type="EMBL" id="JACHFY010000001">
    <property type="protein sequence ID" value="MBB5252431.1"/>
    <property type="molecule type" value="Genomic_DNA"/>
</dbReference>
<evidence type="ECO:0000256" key="2">
    <source>
        <dbReference type="ARBA" id="ARBA00022741"/>
    </source>
</evidence>
<evidence type="ECO:0000256" key="3">
    <source>
        <dbReference type="ARBA" id="ARBA00022777"/>
    </source>
</evidence>
<dbReference type="Gene3D" id="3.30.1760.10">
    <property type="entry name" value="Conserved hypothetical protein from pyrococcus furiosus pfu- 392566-001, domain 2"/>
    <property type="match status" value="1"/>
</dbReference>
<dbReference type="CDD" id="cd16400">
    <property type="entry name" value="ParB_Srx_like_nuclease"/>
    <property type="match status" value="1"/>
</dbReference>
<evidence type="ECO:0000259" key="5">
    <source>
        <dbReference type="SMART" id="SM00470"/>
    </source>
</evidence>
<dbReference type="OrthoDB" id="89900at2157"/>
<name>A0A7J9RNP4_SULOH</name>
<feature type="domain" description="ParB-like N-terminal" evidence="5">
    <location>
        <begin position="6"/>
        <end position="87"/>
    </location>
</feature>
<dbReference type="Gene3D" id="3.90.1530.10">
    <property type="entry name" value="Conserved hypothetical protein from pyrococcus furiosus pfu- 392566-001, ParB domain"/>
    <property type="match status" value="1"/>
</dbReference>
<proteinExistence type="predicted"/>
<dbReference type="GeneID" id="1459431"/>
<dbReference type="InterPro" id="IPR036086">
    <property type="entry name" value="ParB/Sulfiredoxin_sf"/>
</dbReference>
<dbReference type="RefSeq" id="WP_010979447.1">
    <property type="nucleotide sequence ID" value="NZ_AP031374.1"/>
</dbReference>
<protein>
    <submittedName>
        <fullName evidence="6">Uncharacterized protein (DUF1015 family)</fullName>
    </submittedName>
</protein>
<comment type="caution">
    <text evidence="6">The sequence shown here is derived from an EMBL/GenBank/DDBJ whole genome shotgun (WGS) entry which is preliminary data.</text>
</comment>
<evidence type="ECO:0000313" key="7">
    <source>
        <dbReference type="Proteomes" id="UP000582213"/>
    </source>
</evidence>
<keyword evidence="4" id="KW-0067">ATP-binding</keyword>
<dbReference type="SUPFAM" id="SSF110849">
    <property type="entry name" value="ParB/Sulfiredoxin"/>
    <property type="match status" value="1"/>
</dbReference>
<accession>A0A7J9RNP4</accession>
<dbReference type="GO" id="GO:0016301">
    <property type="term" value="F:kinase activity"/>
    <property type="evidence" value="ECO:0007669"/>
    <property type="project" value="UniProtKB-KW"/>
</dbReference>
<dbReference type="SMART" id="SM00470">
    <property type="entry name" value="ParB"/>
    <property type="match status" value="1"/>
</dbReference>